<keyword evidence="2" id="KW-0548">Nucleotidyltransferase</keyword>
<organism evidence="2 3">
    <name type="scientific">Glycine soja</name>
    <name type="common">Wild soybean</name>
    <dbReference type="NCBI Taxonomy" id="3848"/>
    <lineage>
        <taxon>Eukaryota</taxon>
        <taxon>Viridiplantae</taxon>
        <taxon>Streptophyta</taxon>
        <taxon>Embryophyta</taxon>
        <taxon>Tracheophyta</taxon>
        <taxon>Spermatophyta</taxon>
        <taxon>Magnoliopsida</taxon>
        <taxon>eudicotyledons</taxon>
        <taxon>Gunneridae</taxon>
        <taxon>Pentapetalae</taxon>
        <taxon>rosids</taxon>
        <taxon>fabids</taxon>
        <taxon>Fabales</taxon>
        <taxon>Fabaceae</taxon>
        <taxon>Papilionoideae</taxon>
        <taxon>50 kb inversion clade</taxon>
        <taxon>NPAAA clade</taxon>
        <taxon>indigoferoid/millettioid clade</taxon>
        <taxon>Phaseoleae</taxon>
        <taxon>Glycine</taxon>
        <taxon>Glycine subgen. Soja</taxon>
    </lineage>
</organism>
<dbReference type="PANTHER" id="PTHR11439">
    <property type="entry name" value="GAG-POL-RELATED RETROTRANSPOSON"/>
    <property type="match status" value="1"/>
</dbReference>
<gene>
    <name evidence="2" type="ORF">D0Y65_004757</name>
</gene>
<evidence type="ECO:0000313" key="2">
    <source>
        <dbReference type="EMBL" id="RZC26243.1"/>
    </source>
</evidence>
<evidence type="ECO:0000313" key="3">
    <source>
        <dbReference type="Proteomes" id="UP000289340"/>
    </source>
</evidence>
<comment type="caution">
    <text evidence="2">The sequence shown here is derived from an EMBL/GenBank/DDBJ whole genome shotgun (WGS) entry which is preliminary data.</text>
</comment>
<dbReference type="AlphaFoldDB" id="A0A445LSH7"/>
<reference evidence="2 3" key="1">
    <citation type="submission" date="2018-09" db="EMBL/GenBank/DDBJ databases">
        <title>A high-quality reference genome of wild soybean provides a powerful tool to mine soybean genomes.</title>
        <authorList>
            <person name="Xie M."/>
            <person name="Chung C.Y.L."/>
            <person name="Li M.-W."/>
            <person name="Wong F.-L."/>
            <person name="Chan T.-F."/>
            <person name="Lam H.-M."/>
        </authorList>
    </citation>
    <scope>NUCLEOTIDE SEQUENCE [LARGE SCALE GENOMIC DNA]</scope>
    <source>
        <strain evidence="3">cv. W05</strain>
        <tissue evidence="2">Hypocotyl of etiolated seedlings</tissue>
    </source>
</reference>
<protein>
    <submittedName>
        <fullName evidence="2">Retrovirus-related Pol polyprotein from transposon RE2</fullName>
        <ecNumber evidence="2">2.7.7.7</ecNumber>
    </submittedName>
</protein>
<dbReference type="PANTHER" id="PTHR11439:SF517">
    <property type="entry name" value="CYSTEINE-RICH RLK (RECEPTOR-LIKE PROTEIN KINASE) 8"/>
    <property type="match status" value="1"/>
</dbReference>
<dbReference type="GO" id="GO:0003887">
    <property type="term" value="F:DNA-directed DNA polymerase activity"/>
    <property type="evidence" value="ECO:0007669"/>
    <property type="project" value="UniProtKB-EC"/>
</dbReference>
<accession>A0A445LSH7</accession>
<dbReference type="Pfam" id="PF07727">
    <property type="entry name" value="RVT_2"/>
    <property type="match status" value="1"/>
</dbReference>
<name>A0A445LSH7_GLYSO</name>
<keyword evidence="3" id="KW-1185">Reference proteome</keyword>
<evidence type="ECO:0000259" key="1">
    <source>
        <dbReference type="Pfam" id="PF07727"/>
    </source>
</evidence>
<dbReference type="InterPro" id="IPR013103">
    <property type="entry name" value="RVT_2"/>
</dbReference>
<keyword evidence="2" id="KW-0808">Transferase</keyword>
<feature type="domain" description="Reverse transcriptase Ty1/copia-type" evidence="1">
    <location>
        <begin position="2"/>
        <end position="80"/>
    </location>
</feature>
<dbReference type="Proteomes" id="UP000289340">
    <property type="component" value="Chromosome 2"/>
</dbReference>
<dbReference type="EMBL" id="QZWG01000002">
    <property type="protein sequence ID" value="RZC26243.1"/>
    <property type="molecule type" value="Genomic_DNA"/>
</dbReference>
<proteinExistence type="predicted"/>
<dbReference type="EC" id="2.7.7.7" evidence="2"/>
<sequence>MEIVWLVIAFTVERGWAIHQLDVKSTFLHGELAEDVFVEQPCGYVQKGNEEKVYKLKKALYGLKQAPHAWYNRIEAYFVKEDLMFVVSLLNRYLEHPTQLHLHLAKRVLGYIQGTTEFGIFYKKGGSDKLIAYSDSDYARDVDDKKSTTGNVFLFGSAAISWCSKKQPIAFLDASPSLIPDANAPPFVAWELQQHYRDCKCRRHSRRCCQLPSPINC</sequence>